<accession>A0A2G1XE60</accession>
<keyword evidence="2" id="KW-1185">Reference proteome</keyword>
<dbReference type="RefSeq" id="WP_099201401.1">
    <property type="nucleotide sequence ID" value="NZ_NHZO01000154.1"/>
</dbReference>
<name>A0A2G1XE60_STRCJ</name>
<protein>
    <submittedName>
        <fullName evidence="1">Uncharacterized protein</fullName>
    </submittedName>
</protein>
<sequence length="106" mass="11598">MSECDFCCLPGARWLYIPQDRATVALMSDNGVVTPLPNDGRWRACDLCSDLVDTDDMERLVSRSLITLRILGAPVPDGGLELEHMAMVVMANFATVLAGRPTKSPF</sequence>
<dbReference type="Proteomes" id="UP000222531">
    <property type="component" value="Unassembled WGS sequence"/>
</dbReference>
<reference evidence="1 2" key="1">
    <citation type="journal article" date="2017" name="Biochemistry">
        <title>Identification of the Biosynthetic Pathway for the Antibiotic Bicyclomycin.</title>
        <authorList>
            <person name="Patteson J."/>
            <person name="Cai W."/>
            <person name="Johnson R.A."/>
            <person name="Santa Maria K."/>
            <person name="Li B."/>
        </authorList>
    </citation>
    <scope>NUCLEOTIDE SEQUENCE [LARGE SCALE GENOMIC DNA]</scope>
    <source>
        <strain evidence="1 2">ATCC 21532</strain>
    </source>
</reference>
<dbReference type="EMBL" id="NHZO01000154">
    <property type="protein sequence ID" value="PHQ49459.1"/>
    <property type="molecule type" value="Genomic_DNA"/>
</dbReference>
<comment type="caution">
    <text evidence="1">The sequence shown here is derived from an EMBL/GenBank/DDBJ whole genome shotgun (WGS) entry which is preliminary data.</text>
</comment>
<organism evidence="1 2">
    <name type="scientific">Streptomyces cinnamoneus</name>
    <name type="common">Streptoverticillium cinnamoneum</name>
    <dbReference type="NCBI Taxonomy" id="53446"/>
    <lineage>
        <taxon>Bacteria</taxon>
        <taxon>Bacillati</taxon>
        <taxon>Actinomycetota</taxon>
        <taxon>Actinomycetes</taxon>
        <taxon>Kitasatosporales</taxon>
        <taxon>Streptomycetaceae</taxon>
        <taxon>Streptomyces</taxon>
        <taxon>Streptomyces cinnamoneus group</taxon>
    </lineage>
</organism>
<gene>
    <name evidence="1" type="ORF">BLA24_25810</name>
</gene>
<proteinExistence type="predicted"/>
<evidence type="ECO:0000313" key="1">
    <source>
        <dbReference type="EMBL" id="PHQ49459.1"/>
    </source>
</evidence>
<evidence type="ECO:0000313" key="2">
    <source>
        <dbReference type="Proteomes" id="UP000222531"/>
    </source>
</evidence>
<dbReference type="AlphaFoldDB" id="A0A2G1XE60"/>
<dbReference type="OrthoDB" id="4273910at2"/>